<evidence type="ECO:0000256" key="4">
    <source>
        <dbReference type="ARBA" id="ARBA00023180"/>
    </source>
</evidence>
<keyword evidence="6" id="KW-1015">Disulfide bond</keyword>
<dbReference type="EMBL" id="KL584846">
    <property type="protein sequence ID" value="KEQ59808.1"/>
    <property type="molecule type" value="Genomic_DNA"/>
</dbReference>
<dbReference type="GeneID" id="63916339"/>
<keyword evidence="3" id="KW-0378">Hydrolase</keyword>
<dbReference type="InterPro" id="IPR016274">
    <property type="entry name" value="Histidine_acid_Pase_euk"/>
</dbReference>
<dbReference type="Gene3D" id="3.40.50.1240">
    <property type="entry name" value="Phosphoglycerate mutase-like"/>
    <property type="match status" value="1"/>
</dbReference>
<dbReference type="AlphaFoldDB" id="A0A074VH50"/>
<dbReference type="EC" id="3.1.3.8" evidence="2"/>
<dbReference type="CDD" id="cd07061">
    <property type="entry name" value="HP_HAP_like"/>
    <property type="match status" value="1"/>
</dbReference>
<dbReference type="GO" id="GO:0009277">
    <property type="term" value="C:fungal-type cell wall"/>
    <property type="evidence" value="ECO:0007669"/>
    <property type="project" value="TreeGrafter"/>
</dbReference>
<dbReference type="STRING" id="1043003.A0A074VH50"/>
<keyword evidence="4" id="KW-0325">Glycoprotein</keyword>
<accession>A0A074VH50</accession>
<dbReference type="Proteomes" id="UP000030672">
    <property type="component" value="Unassembled WGS sequence"/>
</dbReference>
<organism evidence="8 9">
    <name type="scientific">Aureobasidium melanogenum (strain CBS 110374)</name>
    <name type="common">Aureobasidium pullulans var. melanogenum</name>
    <dbReference type="NCBI Taxonomy" id="1043003"/>
    <lineage>
        <taxon>Eukaryota</taxon>
        <taxon>Fungi</taxon>
        <taxon>Dikarya</taxon>
        <taxon>Ascomycota</taxon>
        <taxon>Pezizomycotina</taxon>
        <taxon>Dothideomycetes</taxon>
        <taxon>Dothideomycetidae</taxon>
        <taxon>Dothideales</taxon>
        <taxon>Saccotheciaceae</taxon>
        <taxon>Aureobasidium</taxon>
    </lineage>
</organism>
<proteinExistence type="inferred from homology"/>
<evidence type="ECO:0000256" key="7">
    <source>
        <dbReference type="SAM" id="SignalP"/>
    </source>
</evidence>
<evidence type="ECO:0000256" key="5">
    <source>
        <dbReference type="PIRSR" id="PIRSR000894-1"/>
    </source>
</evidence>
<name>A0A074VH50_AURM1</name>
<evidence type="ECO:0000313" key="9">
    <source>
        <dbReference type="Proteomes" id="UP000030672"/>
    </source>
</evidence>
<evidence type="ECO:0000256" key="2">
    <source>
        <dbReference type="ARBA" id="ARBA00012632"/>
    </source>
</evidence>
<evidence type="ECO:0000256" key="1">
    <source>
        <dbReference type="ARBA" id="ARBA00005375"/>
    </source>
</evidence>
<gene>
    <name evidence="8" type="ORF">M437DRAFT_55927</name>
</gene>
<feature type="active site" description="Nucleophile" evidence="5">
    <location>
        <position position="95"/>
    </location>
</feature>
<feature type="disulfide bond" evidence="6">
    <location>
        <begin position="291"/>
        <end position="304"/>
    </location>
</feature>
<feature type="chain" id="PRO_5001700670" description="3-phytase" evidence="7">
    <location>
        <begin position="20"/>
        <end position="501"/>
    </location>
</feature>
<evidence type="ECO:0000256" key="6">
    <source>
        <dbReference type="PIRSR" id="PIRSR000894-2"/>
    </source>
</evidence>
<dbReference type="PROSITE" id="PS00616">
    <property type="entry name" value="HIS_ACID_PHOSPHAT_1"/>
    <property type="match status" value="1"/>
</dbReference>
<keyword evidence="7" id="KW-0732">Signal</keyword>
<feature type="signal peptide" evidence="7">
    <location>
        <begin position="1"/>
        <end position="19"/>
    </location>
</feature>
<dbReference type="PANTHER" id="PTHR20963">
    <property type="entry name" value="MULTIPLE INOSITOL POLYPHOSPHATE PHOSPHATASE-RELATED"/>
    <property type="match status" value="1"/>
</dbReference>
<dbReference type="InterPro" id="IPR029033">
    <property type="entry name" value="His_PPase_superfam"/>
</dbReference>
<feature type="active site" description="Proton donor" evidence="5">
    <location>
        <position position="365"/>
    </location>
</feature>
<dbReference type="PANTHER" id="PTHR20963:SF18">
    <property type="entry name" value="ACID PHOSPHATASE PHO11-RELATED"/>
    <property type="match status" value="1"/>
</dbReference>
<evidence type="ECO:0000256" key="3">
    <source>
        <dbReference type="ARBA" id="ARBA00022801"/>
    </source>
</evidence>
<dbReference type="SUPFAM" id="SSF53254">
    <property type="entry name" value="Phosphoglycerate mutase-like"/>
    <property type="match status" value="1"/>
</dbReference>
<dbReference type="GO" id="GO:0003993">
    <property type="term" value="F:acid phosphatase activity"/>
    <property type="evidence" value="ECO:0007669"/>
    <property type="project" value="TreeGrafter"/>
</dbReference>
<sequence>MLLPVSLAVVAVAVYFGLQQELSWLTLIHDQLHTILSKWDYPQVPILSTANENWNILYHLGGNGPWISKVDGVYGDDLSIPEGCHIEQVHMIARHNERYPTHATAEHMVSLHNRLRTLDFALQGDLSFFQSWTFFMDEDYRSNIGELVPVGPYAGSLGAFQAGVTLRTRYPDLRATAIARNQTNFWAADSHRVVETAKHFAGGFWGVDWNTDTAKLHIIPETSGLGADTLTTGNTCKAYLKPHNPEGRHKGLHKLKEWQNIYIPPIIQRLEQQNPGLNLSIHEVFSMQELCGFELLARGSSPWCDVFTHDEWRDFEYARDVLHYYRTGPGNKYSAGRGFPFLNATTNLLSNGTSAGSLFFSFVHDGDILPLLSALDLFPSAEDLPTDRAPEDRLWRTSSIVPMGGRVEFERMVCPQVYCHSNAPLYPNHVYCNPPHPEPYVRVVVNDGVVPIPGCDDGPGKSCPLAAFERKVMLRGWEVGDFGRLCELEEGAADKITFLHQ</sequence>
<dbReference type="HOGENOM" id="CLU_020880_3_1_1"/>
<keyword evidence="9" id="KW-1185">Reference proteome</keyword>
<protein>
    <recommendedName>
        <fullName evidence="2">3-phytase</fullName>
        <ecNumber evidence="2">3.1.3.8</ecNumber>
    </recommendedName>
</protein>
<dbReference type="GO" id="GO:0016158">
    <property type="term" value="F:inositol hexakisphosphate 3-phosphatase activity"/>
    <property type="evidence" value="ECO:0007669"/>
    <property type="project" value="UniProtKB-EC"/>
</dbReference>
<dbReference type="RefSeq" id="XP_040876831.1">
    <property type="nucleotide sequence ID" value="XM_041022966.1"/>
</dbReference>
<reference evidence="8 9" key="1">
    <citation type="journal article" date="2014" name="BMC Genomics">
        <title>Genome sequencing of four Aureobasidium pullulans varieties: biotechnological potential, stress tolerance, and description of new species.</title>
        <authorList>
            <person name="Gostin Ar C."/>
            <person name="Ohm R.A."/>
            <person name="Kogej T."/>
            <person name="Sonjak S."/>
            <person name="Turk M."/>
            <person name="Zajc J."/>
            <person name="Zalar P."/>
            <person name="Grube M."/>
            <person name="Sun H."/>
            <person name="Han J."/>
            <person name="Sharma A."/>
            <person name="Chiniquy J."/>
            <person name="Ngan C.Y."/>
            <person name="Lipzen A."/>
            <person name="Barry K."/>
            <person name="Grigoriev I.V."/>
            <person name="Gunde-Cimerman N."/>
        </authorList>
    </citation>
    <scope>NUCLEOTIDE SEQUENCE [LARGE SCALE GENOMIC DNA]</scope>
    <source>
        <strain evidence="8 9">CBS 110374</strain>
    </source>
</reference>
<dbReference type="PIRSF" id="PIRSF000894">
    <property type="entry name" value="Acid_phosphatase"/>
    <property type="match status" value="1"/>
</dbReference>
<feature type="disulfide bond" evidence="6">
    <location>
        <begin position="455"/>
        <end position="463"/>
    </location>
</feature>
<comment type="similarity">
    <text evidence="1">Belongs to the histidine acid phosphatase family.</text>
</comment>
<evidence type="ECO:0000313" key="8">
    <source>
        <dbReference type="EMBL" id="KEQ59808.1"/>
    </source>
</evidence>
<dbReference type="Pfam" id="PF00328">
    <property type="entry name" value="His_Phos_2"/>
    <property type="match status" value="1"/>
</dbReference>
<dbReference type="InterPro" id="IPR033379">
    <property type="entry name" value="Acid_Pase_AS"/>
</dbReference>
<feature type="disulfide bond" evidence="6">
    <location>
        <begin position="84"/>
        <end position="414"/>
    </location>
</feature>
<dbReference type="InterPro" id="IPR000560">
    <property type="entry name" value="His_Pase_clade-2"/>
</dbReference>